<evidence type="ECO:0000256" key="2">
    <source>
        <dbReference type="ARBA" id="ARBA00022737"/>
    </source>
</evidence>
<proteinExistence type="predicted"/>
<organism evidence="5 6">
    <name type="scientific">Tetrahymena thermophila (strain SB210)</name>
    <dbReference type="NCBI Taxonomy" id="312017"/>
    <lineage>
        <taxon>Eukaryota</taxon>
        <taxon>Sar</taxon>
        <taxon>Alveolata</taxon>
        <taxon>Ciliophora</taxon>
        <taxon>Intramacronucleata</taxon>
        <taxon>Oligohymenophorea</taxon>
        <taxon>Hymenostomatida</taxon>
        <taxon>Tetrahymenina</taxon>
        <taxon>Tetrahymenidae</taxon>
        <taxon>Tetrahymena</taxon>
    </lineage>
</organism>
<dbReference type="InterPro" id="IPR036322">
    <property type="entry name" value="WD40_repeat_dom_sf"/>
</dbReference>
<feature type="compositionally biased region" description="Polar residues" evidence="3">
    <location>
        <begin position="351"/>
        <end position="363"/>
    </location>
</feature>
<dbReference type="PROSITE" id="PS50897">
    <property type="entry name" value="CTLH"/>
    <property type="match status" value="1"/>
</dbReference>
<feature type="compositionally biased region" description="Polar residues" evidence="3">
    <location>
        <begin position="315"/>
        <end position="335"/>
    </location>
</feature>
<keyword evidence="2" id="KW-0677">Repeat</keyword>
<dbReference type="Pfam" id="PF00400">
    <property type="entry name" value="WD40"/>
    <property type="match status" value="2"/>
</dbReference>
<feature type="region of interest" description="Disordered" evidence="3">
    <location>
        <begin position="762"/>
        <end position="850"/>
    </location>
</feature>
<feature type="domain" description="CTLH" evidence="4">
    <location>
        <begin position="1"/>
        <end position="54"/>
    </location>
</feature>
<dbReference type="OMA" id="CINHGRV"/>
<dbReference type="OrthoDB" id="972532at2759"/>
<dbReference type="AlphaFoldDB" id="I7MAF9"/>
<dbReference type="PANTHER" id="PTHR22838:SF0">
    <property type="entry name" value="WD REPEAT-CONTAINING PROTEIN 26"/>
    <property type="match status" value="1"/>
</dbReference>
<dbReference type="eggNOG" id="KOG0293">
    <property type="taxonomic scope" value="Eukaryota"/>
</dbReference>
<dbReference type="STRING" id="312017.I7MAF9"/>
<dbReference type="Proteomes" id="UP000009168">
    <property type="component" value="Unassembled WGS sequence"/>
</dbReference>
<dbReference type="SUPFAM" id="SSF50978">
    <property type="entry name" value="WD40 repeat-like"/>
    <property type="match status" value="1"/>
</dbReference>
<evidence type="ECO:0000256" key="3">
    <source>
        <dbReference type="SAM" id="MobiDB-lite"/>
    </source>
</evidence>
<keyword evidence="1" id="KW-0853">WD repeat</keyword>
<evidence type="ECO:0000313" key="5">
    <source>
        <dbReference type="EMBL" id="EAS04516.1"/>
    </source>
</evidence>
<dbReference type="Gene3D" id="2.130.10.10">
    <property type="entry name" value="YVTN repeat-like/Quinoprotein amine dehydrogenase"/>
    <property type="match status" value="2"/>
</dbReference>
<feature type="region of interest" description="Disordered" evidence="3">
    <location>
        <begin position="283"/>
        <end position="335"/>
    </location>
</feature>
<dbReference type="RefSeq" id="XP_001024761.1">
    <property type="nucleotide sequence ID" value="XM_001024761.3"/>
</dbReference>
<dbReference type="InterPro" id="IPR001680">
    <property type="entry name" value="WD40_rpt"/>
</dbReference>
<dbReference type="InParanoid" id="I7MAF9"/>
<keyword evidence="6" id="KW-1185">Reference proteome</keyword>
<feature type="compositionally biased region" description="Low complexity" evidence="3">
    <location>
        <begin position="284"/>
        <end position="293"/>
    </location>
</feature>
<dbReference type="PANTHER" id="PTHR22838">
    <property type="entry name" value="WD REPEAT PROTEIN 26-RELATED"/>
    <property type="match status" value="1"/>
</dbReference>
<name>I7MAF9_TETTS</name>
<reference evidence="6" key="1">
    <citation type="journal article" date="2006" name="PLoS Biol.">
        <title>Macronuclear genome sequence of the ciliate Tetrahymena thermophila, a model eukaryote.</title>
        <authorList>
            <person name="Eisen J.A."/>
            <person name="Coyne R.S."/>
            <person name="Wu M."/>
            <person name="Wu D."/>
            <person name="Thiagarajan M."/>
            <person name="Wortman J.R."/>
            <person name="Badger J.H."/>
            <person name="Ren Q."/>
            <person name="Amedeo P."/>
            <person name="Jones K.M."/>
            <person name="Tallon L.J."/>
            <person name="Delcher A.L."/>
            <person name="Salzberg S.L."/>
            <person name="Silva J.C."/>
            <person name="Haas B.J."/>
            <person name="Majoros W.H."/>
            <person name="Farzad M."/>
            <person name="Carlton J.M."/>
            <person name="Smith R.K. Jr."/>
            <person name="Garg J."/>
            <person name="Pearlman R.E."/>
            <person name="Karrer K.M."/>
            <person name="Sun L."/>
            <person name="Manning G."/>
            <person name="Elde N.C."/>
            <person name="Turkewitz A.P."/>
            <person name="Asai D.J."/>
            <person name="Wilkes D.E."/>
            <person name="Wang Y."/>
            <person name="Cai H."/>
            <person name="Collins K."/>
            <person name="Stewart B.A."/>
            <person name="Lee S.R."/>
            <person name="Wilamowska K."/>
            <person name="Weinberg Z."/>
            <person name="Ruzzo W.L."/>
            <person name="Wloga D."/>
            <person name="Gaertig J."/>
            <person name="Frankel J."/>
            <person name="Tsao C.-C."/>
            <person name="Gorovsky M.A."/>
            <person name="Keeling P.J."/>
            <person name="Waller R.F."/>
            <person name="Patron N.J."/>
            <person name="Cherry J.M."/>
            <person name="Stover N.A."/>
            <person name="Krieger C.J."/>
            <person name="del Toro C."/>
            <person name="Ryder H.F."/>
            <person name="Williamson S.C."/>
            <person name="Barbeau R.A."/>
            <person name="Hamilton E.P."/>
            <person name="Orias E."/>
        </authorList>
    </citation>
    <scope>NUCLEOTIDE SEQUENCE [LARGE SCALE GENOMIC DNA]</scope>
    <source>
        <strain evidence="6">SB210</strain>
    </source>
</reference>
<feature type="region of interest" description="Disordered" evidence="3">
    <location>
        <begin position="351"/>
        <end position="384"/>
    </location>
</feature>
<dbReference type="EMBL" id="GG662443">
    <property type="protein sequence ID" value="EAS04516.1"/>
    <property type="molecule type" value="Genomic_DNA"/>
</dbReference>
<evidence type="ECO:0000313" key="6">
    <source>
        <dbReference type="Proteomes" id="UP000009168"/>
    </source>
</evidence>
<dbReference type="SMART" id="SM00320">
    <property type="entry name" value="WD40"/>
    <property type="match status" value="6"/>
</dbReference>
<dbReference type="InterPro" id="IPR015943">
    <property type="entry name" value="WD40/YVTN_repeat-like_dom_sf"/>
</dbReference>
<sequence>MKKFKQLILSSQWEEAIKYCENLPFLDEKSKNRCKYLIYRHSYFDSLMKQKIEQALNSLRNHLKPISSQSELTMLSSLVAYSDQQELLQQINNIIYSVESQSGLTSKQNISNPNQKVKAEDNVASSDFFSISKDRRDLLCSTVTTQKQTPQNEKNQFILSQANYNKQTFQDSYTYLIHSIWDLIKERKSIPPVNRLNSIVKQAKSYQILKCSVHKSLPNNFSILENHYCRTKGYPNQLASQHRVHEDEVWHVQFSPNGLYAASICKKSTIAIWRIVKQKKHTKSSSSIQGSSSNPAQIKKKTKKQTSKTNSTSTPIQSNQQLLKDNENSPQTQIESTQALQLETCNQVKKKSPIQSNISQSKSYKLKNNEKKLAKKSNKAPQQKSLSKVELELVAKKDLNDNSSVQCFSWNQKGDMIVTSQENKHIIVWKINFEKQTIEQVKNLQDTKVKDKSIISIIFLPEKNDRSQILYTSEDKFIYKWDYQTDKEVSKIECGYDNQSIHLHPNMQDLISVCKQGRISLINLNKKQEVGFFVEKNEIVNANLSSDGSHILLSVLGKEINSLNMWNIETSELEASFGGYKQIDCYLRASMKDEYVAIGDEDGKIFIWHKNIPQKPICIIHNDILYETKIEQFPIGKNGFESCAKQATNNQSEYSNNMELESEKQKSMNLNDPNHKSFDDEIKKTINQVHFNPVYPGMLIAAGDDHTVRLFISDELNYNLPEKFSEKKKFSAIECIKQTFQSLIPNNKLTPNKNNNNQNQIMEEEEGEEEEEIQNKANAERSESSNQLEQEDIECEEEGDDEDEEYQQDCENEEDHLQSQSNTNEEQKLEQEENDTSSNAFFTNNQQNNP</sequence>
<accession>I7MAF9</accession>
<dbReference type="HOGENOM" id="CLU_335728_0_0_1"/>
<protein>
    <submittedName>
        <fullName evidence="5">WD domain, G-beta repeat protein</fullName>
    </submittedName>
</protein>
<feature type="compositionally biased region" description="Polar residues" evidence="3">
    <location>
        <begin position="836"/>
        <end position="850"/>
    </location>
</feature>
<gene>
    <name evidence="5" type="ORF">TTHERM_00237310</name>
</gene>
<dbReference type="KEGG" id="tet:TTHERM_00237310"/>
<dbReference type="InterPro" id="IPR051350">
    <property type="entry name" value="WD_repeat-ST_regulator"/>
</dbReference>
<feature type="compositionally biased region" description="Acidic residues" evidence="3">
    <location>
        <begin position="789"/>
        <end position="814"/>
    </location>
</feature>
<evidence type="ECO:0000256" key="1">
    <source>
        <dbReference type="ARBA" id="ARBA00022574"/>
    </source>
</evidence>
<dbReference type="GeneID" id="7833685"/>
<dbReference type="InterPro" id="IPR006595">
    <property type="entry name" value="CTLH_C"/>
</dbReference>
<evidence type="ECO:0000259" key="4">
    <source>
        <dbReference type="PROSITE" id="PS50897"/>
    </source>
</evidence>
<feature type="compositionally biased region" description="Acidic residues" evidence="3">
    <location>
        <begin position="762"/>
        <end position="772"/>
    </location>
</feature>